<evidence type="ECO:0000313" key="1">
    <source>
        <dbReference type="EMBL" id="MFG6490507.1"/>
    </source>
</evidence>
<organism evidence="1 2">
    <name type="scientific">Pelomonas candidula</name>
    <dbReference type="NCBI Taxonomy" id="3299025"/>
    <lineage>
        <taxon>Bacteria</taxon>
        <taxon>Pseudomonadati</taxon>
        <taxon>Pseudomonadota</taxon>
        <taxon>Betaproteobacteria</taxon>
        <taxon>Burkholderiales</taxon>
        <taxon>Sphaerotilaceae</taxon>
        <taxon>Roseateles</taxon>
    </lineage>
</organism>
<dbReference type="Proteomes" id="UP001606134">
    <property type="component" value="Unassembled WGS sequence"/>
</dbReference>
<evidence type="ECO:0000313" key="2">
    <source>
        <dbReference type="Proteomes" id="UP001606134"/>
    </source>
</evidence>
<proteinExistence type="predicted"/>
<dbReference type="RefSeq" id="WP_394417867.1">
    <property type="nucleotide sequence ID" value="NZ_JBIGIC010000025.1"/>
</dbReference>
<dbReference type="EMBL" id="JBIGIC010000025">
    <property type="protein sequence ID" value="MFG6490507.1"/>
    <property type="molecule type" value="Genomic_DNA"/>
</dbReference>
<gene>
    <name evidence="1" type="ORF">ACG04R_27835</name>
</gene>
<keyword evidence="2" id="KW-1185">Reference proteome</keyword>
<comment type="caution">
    <text evidence="1">The sequence shown here is derived from an EMBL/GenBank/DDBJ whole genome shotgun (WGS) entry which is preliminary data.</text>
</comment>
<sequence length="75" mass="8350">MSQMPTEREERNTYLVAWTIGLMGLYAEAEDPRWTQALTASDAGLAVRYALVELNGLPDWLAAVADTHPQVVEDM</sequence>
<protein>
    <submittedName>
        <fullName evidence="1">Uncharacterized protein</fullName>
    </submittedName>
</protein>
<reference evidence="1 2" key="1">
    <citation type="submission" date="2024-08" db="EMBL/GenBank/DDBJ databases">
        <authorList>
            <person name="Lu H."/>
        </authorList>
    </citation>
    <scope>NUCLEOTIDE SEQUENCE [LARGE SCALE GENOMIC DNA]</scope>
    <source>
        <strain evidence="1 2">BYS78W</strain>
    </source>
</reference>
<accession>A0ABW7HLZ8</accession>
<name>A0ABW7HLZ8_9BURK</name>